<feature type="domain" description="VapC50 C-terminal" evidence="1">
    <location>
        <begin position="2"/>
        <end position="52"/>
    </location>
</feature>
<gene>
    <name evidence="2" type="ORF">ACHIPZ_29255</name>
</gene>
<dbReference type="EMBL" id="JBIMSO010000143">
    <property type="protein sequence ID" value="MFH5212262.1"/>
    <property type="molecule type" value="Genomic_DNA"/>
</dbReference>
<name>A0ABW7JW67_9NOCA</name>
<proteinExistence type="predicted"/>
<protein>
    <recommendedName>
        <fullName evidence="1">VapC50 C-terminal domain-containing protein</fullName>
    </recommendedName>
</protein>
<dbReference type="InterPro" id="IPR058652">
    <property type="entry name" value="VapC50_C"/>
</dbReference>
<dbReference type="RefSeq" id="WP_395119470.1">
    <property type="nucleotide sequence ID" value="NZ_JBIMSO010000143.1"/>
</dbReference>
<accession>A0ABW7JW67</accession>
<comment type="caution">
    <text evidence="2">The sequence shown here is derived from an EMBL/GenBank/DDBJ whole genome shotgun (WGS) entry which is preliminary data.</text>
</comment>
<evidence type="ECO:0000313" key="3">
    <source>
        <dbReference type="Proteomes" id="UP001609175"/>
    </source>
</evidence>
<dbReference type="Proteomes" id="UP001609175">
    <property type="component" value="Unassembled WGS sequence"/>
</dbReference>
<evidence type="ECO:0000313" key="2">
    <source>
        <dbReference type="EMBL" id="MFH5212262.1"/>
    </source>
</evidence>
<dbReference type="Pfam" id="PF26343">
    <property type="entry name" value="VapC50_C"/>
    <property type="match status" value="1"/>
</dbReference>
<organism evidence="2 3">
    <name type="scientific">Antrihabitans spumae</name>
    <dbReference type="NCBI Taxonomy" id="3373370"/>
    <lineage>
        <taxon>Bacteria</taxon>
        <taxon>Bacillati</taxon>
        <taxon>Actinomycetota</taxon>
        <taxon>Actinomycetes</taxon>
        <taxon>Mycobacteriales</taxon>
        <taxon>Nocardiaceae</taxon>
        <taxon>Antrihabitans</taxon>
    </lineage>
</organism>
<reference evidence="2 3" key="1">
    <citation type="submission" date="2024-10" db="EMBL/GenBank/DDBJ databases">
        <authorList>
            <person name="Riesco R."/>
        </authorList>
    </citation>
    <scope>NUCLEOTIDE SEQUENCE [LARGE SCALE GENOMIC DNA]</scope>
    <source>
        <strain evidence="2 3">NCIMB 15449</strain>
    </source>
</reference>
<sequence length="56" mass="6195">MFAADTVAVSPDGALQALREMAARYSNPLHTVDELLAILENRYSMTEAIEMIRNIA</sequence>
<evidence type="ECO:0000259" key="1">
    <source>
        <dbReference type="Pfam" id="PF26343"/>
    </source>
</evidence>